<dbReference type="AlphaFoldDB" id="A0A1X7K910"/>
<dbReference type="EMBL" id="JAAYSN010000019">
    <property type="protein sequence ID" value="NLP38304.1"/>
    <property type="molecule type" value="Genomic_DNA"/>
</dbReference>
<dbReference type="Pfam" id="PF11209">
    <property type="entry name" value="LmeA"/>
    <property type="match status" value="1"/>
</dbReference>
<name>A0A1X7K910_9CORY</name>
<evidence type="ECO:0000313" key="5">
    <source>
        <dbReference type="Proteomes" id="UP000568696"/>
    </source>
</evidence>
<dbReference type="Proteomes" id="UP000568696">
    <property type="component" value="Unassembled WGS sequence"/>
</dbReference>
<reference evidence="4" key="1">
    <citation type="submission" date="2017-04" db="EMBL/GenBank/DDBJ databases">
        <authorList>
            <person name="Varghese N."/>
            <person name="Submissions S."/>
        </authorList>
    </citation>
    <scope>NUCLEOTIDE SEQUENCE [LARGE SCALE GENOMIC DNA]</scope>
    <source>
        <strain evidence="4">VDS</strain>
    </source>
</reference>
<dbReference type="Proteomes" id="UP000193309">
    <property type="component" value="Unassembled WGS sequence"/>
</dbReference>
<accession>A0A1X7K910</accession>
<keyword evidence="1" id="KW-1133">Transmembrane helix</keyword>
<evidence type="ECO:0000313" key="3">
    <source>
        <dbReference type="EMBL" id="SMG37585.1"/>
    </source>
</evidence>
<gene>
    <name evidence="2" type="ORF">GX356_01080</name>
    <name evidence="3" type="ORF">SAMN06295981_2375</name>
</gene>
<reference evidence="2 5" key="3">
    <citation type="journal article" date="2020" name="Biotechnol. Biofuels">
        <title>New insights from the biogas microbiome by comprehensive genome-resolved metagenomics of nearly 1600 species originating from multiple anaerobic digesters.</title>
        <authorList>
            <person name="Campanaro S."/>
            <person name="Treu L."/>
            <person name="Rodriguez-R L.M."/>
            <person name="Kovalovszki A."/>
            <person name="Ziels R.M."/>
            <person name="Maus I."/>
            <person name="Zhu X."/>
            <person name="Kougias P.G."/>
            <person name="Basile A."/>
            <person name="Luo G."/>
            <person name="Schluter A."/>
            <person name="Konstantinidis K.T."/>
            <person name="Angelidaki I."/>
        </authorList>
    </citation>
    <scope>NUCLEOTIDE SEQUENCE [LARGE SCALE GENOMIC DNA]</scope>
    <source>
        <strain evidence="2">AS23ysBPME_344</strain>
    </source>
</reference>
<keyword evidence="4" id="KW-1185">Reference proteome</keyword>
<evidence type="ECO:0000256" key="1">
    <source>
        <dbReference type="SAM" id="Phobius"/>
    </source>
</evidence>
<keyword evidence="1" id="KW-0472">Membrane</keyword>
<proteinExistence type="predicted"/>
<evidence type="ECO:0000313" key="4">
    <source>
        <dbReference type="Proteomes" id="UP000193309"/>
    </source>
</evidence>
<dbReference type="STRING" id="1610489.SAMN06295981_2375"/>
<dbReference type="EMBL" id="FXAR01000010">
    <property type="protein sequence ID" value="SMG37585.1"/>
    <property type="molecule type" value="Genomic_DNA"/>
</dbReference>
<sequence>MYVPRLPLIIVTVLAVLVGAGWLVDSIAASRVERAISRDVEEAARLDVSPRVNVDGVPYLAALATGEIPSISVHALDVDVAELGMVNAQTRLTEVQVTRDQVLTGDISGAPARSFTRTIRLDGVALGRLLDMTDLDISHPYDISPAGGVAAEAQLTGTPFHQREPSTVIVDLRLVGDEFRMTPRELVDAPADQTDEEAQAVRDAFTLTLDTRKLPLAGRASTVNMSGGSIFFEAQRFNVSVAMSALSPVEVTGD</sequence>
<dbReference type="OrthoDB" id="4417239at2"/>
<protein>
    <submittedName>
        <fullName evidence="2">DUF2993 domain-containing protein</fullName>
    </submittedName>
</protein>
<evidence type="ECO:0000313" key="2">
    <source>
        <dbReference type="EMBL" id="NLP38304.1"/>
    </source>
</evidence>
<keyword evidence="1" id="KW-0812">Transmembrane</keyword>
<feature type="transmembrane region" description="Helical" evidence="1">
    <location>
        <begin position="6"/>
        <end position="24"/>
    </location>
</feature>
<dbReference type="RefSeq" id="WP_085550451.1">
    <property type="nucleotide sequence ID" value="NZ_FXAR01000010.1"/>
</dbReference>
<dbReference type="InterPro" id="IPR021373">
    <property type="entry name" value="DUF2993"/>
</dbReference>
<reference evidence="3" key="2">
    <citation type="submission" date="2017-04" db="EMBL/GenBank/DDBJ databases">
        <authorList>
            <person name="Afonso C.L."/>
            <person name="Miller P.J."/>
            <person name="Scott M.A."/>
            <person name="Spackman E."/>
            <person name="Goraichik I."/>
            <person name="Dimitrov K.M."/>
            <person name="Suarez D.L."/>
            <person name="Swayne D.E."/>
        </authorList>
    </citation>
    <scope>NUCLEOTIDE SEQUENCE [LARGE SCALE GENOMIC DNA]</scope>
    <source>
        <strain evidence="3">VDS</strain>
    </source>
</reference>
<organism evidence="3 4">
    <name type="scientific">Corynebacterium pollutisoli</name>
    <dbReference type="NCBI Taxonomy" id="1610489"/>
    <lineage>
        <taxon>Bacteria</taxon>
        <taxon>Bacillati</taxon>
        <taxon>Actinomycetota</taxon>
        <taxon>Actinomycetes</taxon>
        <taxon>Mycobacteriales</taxon>
        <taxon>Corynebacteriaceae</taxon>
        <taxon>Corynebacterium</taxon>
    </lineage>
</organism>